<dbReference type="Proteomes" id="UP000053199">
    <property type="component" value="Unassembled WGS sequence"/>
</dbReference>
<keyword evidence="3" id="KW-1185">Reference proteome</keyword>
<dbReference type="InterPro" id="IPR021139">
    <property type="entry name" value="NYN"/>
</dbReference>
<feature type="domain" description="NYN" evidence="1">
    <location>
        <begin position="14"/>
        <end position="166"/>
    </location>
</feature>
<evidence type="ECO:0000313" key="2">
    <source>
        <dbReference type="EMBL" id="KSU68943.1"/>
    </source>
</evidence>
<dbReference type="Gene3D" id="3.40.50.1010">
    <property type="entry name" value="5'-nuclease"/>
    <property type="match status" value="1"/>
</dbReference>
<dbReference type="PANTHER" id="PTHR35811:SF1">
    <property type="entry name" value="HTH OST-TYPE DOMAIN-CONTAINING PROTEIN"/>
    <property type="match status" value="1"/>
</dbReference>
<dbReference type="OrthoDB" id="2379772at2"/>
<organism evidence="2 3">
    <name type="scientific">Pseudarthrobacter enclensis</name>
    <dbReference type="NCBI Taxonomy" id="993070"/>
    <lineage>
        <taxon>Bacteria</taxon>
        <taxon>Bacillati</taxon>
        <taxon>Actinomycetota</taxon>
        <taxon>Actinomycetes</taxon>
        <taxon>Micrococcales</taxon>
        <taxon>Micrococcaceae</taxon>
        <taxon>Pseudarthrobacter</taxon>
    </lineage>
</organism>
<evidence type="ECO:0000259" key="1">
    <source>
        <dbReference type="Pfam" id="PF01936"/>
    </source>
</evidence>
<dbReference type="GO" id="GO:0004540">
    <property type="term" value="F:RNA nuclease activity"/>
    <property type="evidence" value="ECO:0007669"/>
    <property type="project" value="InterPro"/>
</dbReference>
<name>A0A0V8I2C9_9MICC</name>
<dbReference type="EMBL" id="LNQM01000015">
    <property type="protein sequence ID" value="KSU68943.1"/>
    <property type="molecule type" value="Genomic_DNA"/>
</dbReference>
<proteinExistence type="predicted"/>
<dbReference type="AlphaFoldDB" id="A0A0V8I2C9"/>
<evidence type="ECO:0000313" key="3">
    <source>
        <dbReference type="Proteomes" id="UP000053199"/>
    </source>
</evidence>
<accession>A0A0V8I2C9</accession>
<protein>
    <submittedName>
        <fullName evidence="2">Antibiotic ABC transporter permease</fullName>
    </submittedName>
</protein>
<gene>
    <name evidence="2" type="ORF">AS031_19280</name>
</gene>
<dbReference type="STRING" id="993070.AS031_19280"/>
<dbReference type="RefSeq" id="WP_058269785.1">
    <property type="nucleotide sequence ID" value="NZ_FMAZ01000014.1"/>
</dbReference>
<sequence>MNEALPATRRPGIRAAMFVDFDNVFTGLQAIDPLAAKRFAEDPKHWADALSAGGSGGGTRRFLIRNCYLNPMVYSKYRPYWTRAGFRVIDCPSLTQRGKSSTDINLVLDAMDALSGSVGIEEFFIASADADFTSLIQRFRAADRMTTVIAAGAVAFAYREMADHVVESHDFVSILTGSTAEPVRALAPVNQRQVPAQAKAKTKAMPPGVREVLEFVRTAPGPVVGAMVAHRALAADPSLKTDWGGYGKFGTWVSQIGKDVEYSAAQGGWVWDAKRFSSEDLPASVETQPGIEEQVARVTDVPALSAAQFRQIFLAMAARLREHPANRTELSRQVRDDCVSAGEPVSRNAVSFVLQGLGYANFQLTDEATAAELAAAWTRYVEELCRVALLEFDAGEQLAVRRWASGGLLDK</sequence>
<dbReference type="PANTHER" id="PTHR35811">
    <property type="entry name" value="SLR1870 PROTEIN"/>
    <property type="match status" value="1"/>
</dbReference>
<reference evidence="2 3" key="1">
    <citation type="journal article" date="2014" name="Arch. Microbiol.">
        <title>Arthrobacter enclensis sp. nov., isolated from sediment sample.</title>
        <authorList>
            <person name="Dastager S.G."/>
            <person name="Liu Q."/>
            <person name="Tang S.K."/>
            <person name="Krishnamurthi S."/>
            <person name="Lee J.C."/>
            <person name="Li W.J."/>
        </authorList>
    </citation>
    <scope>NUCLEOTIDE SEQUENCE [LARGE SCALE GENOMIC DNA]</scope>
    <source>
        <strain evidence="2 3">NIO-1008</strain>
    </source>
</reference>
<comment type="caution">
    <text evidence="2">The sequence shown here is derived from an EMBL/GenBank/DDBJ whole genome shotgun (WGS) entry which is preliminary data.</text>
</comment>
<dbReference type="Pfam" id="PF01936">
    <property type="entry name" value="NYN"/>
    <property type="match status" value="1"/>
</dbReference>